<dbReference type="GO" id="GO:0051015">
    <property type="term" value="F:actin filament binding"/>
    <property type="evidence" value="ECO:0007669"/>
    <property type="project" value="TreeGrafter"/>
</dbReference>
<dbReference type="GO" id="GO:0016477">
    <property type="term" value="P:cell migration"/>
    <property type="evidence" value="ECO:0007669"/>
    <property type="project" value="TreeGrafter"/>
</dbReference>
<dbReference type="GO" id="GO:0031267">
    <property type="term" value="F:small GTPase binding"/>
    <property type="evidence" value="ECO:0007669"/>
    <property type="project" value="InterPro"/>
</dbReference>
<accession>A0A1B0D058</accession>
<dbReference type="InterPro" id="IPR010472">
    <property type="entry name" value="FH3_dom"/>
</dbReference>
<feature type="region of interest" description="Disordered" evidence="1">
    <location>
        <begin position="1"/>
        <end position="35"/>
    </location>
</feature>
<dbReference type="SMART" id="SM01139">
    <property type="entry name" value="Drf_FH3"/>
    <property type="match status" value="1"/>
</dbReference>
<dbReference type="SUPFAM" id="SSF48371">
    <property type="entry name" value="ARM repeat"/>
    <property type="match status" value="1"/>
</dbReference>
<dbReference type="Pfam" id="PF06367">
    <property type="entry name" value="Drf_FH3"/>
    <property type="match status" value="1"/>
</dbReference>
<feature type="compositionally biased region" description="Polar residues" evidence="1">
    <location>
        <begin position="430"/>
        <end position="440"/>
    </location>
</feature>
<sequence>MDNQRPPVYNPEDYVQSLKKYSRRPNGGASRSIYDNTEDKINDTIRSNTLPAAVLRSGEYKSPIPTNSDTDSEMTLRQFGSITDLLTKLRADLRAAFPSFVQELVASPLDGVSLLLDVLRAIQLSQTSTASGTVSTPTSQIQRNTQTYQRRALLDELACLQCISLCCARSAEAGIRLGSSPIGLLPLAAAATGQGIRSRILALQLLTTACDPVNSGTKGHCAVSEALATLRLRCGEPVRFRLLVGMLNSGGGSGELQTIGLGFLNTFLESADGVQERVYIQAELHQAGFDPAGMVRNLPTSAPWMEKLRLEVRRWEDGRIDVERLQRQAREAEKMRSQVVILERRVQIVQEEKAVLTSMERRLQERCAELQREVFRLQNAQSSSGSSGSSMVKVTPQSDNKRPIALPRQVPPTPPKTRAGGSSEHEDEGISSSETGQSMSPEPPRVLPANDSQVVEEDNATTIEDVIEELQNIVSDAERDLRRGGTKESEIVPVNLLPQPPRKSRSLAHLIANPSDAEESDYGALTQPPNDGKVTPYCEEEDEAVSRGSPFRGARPGFDNNTNRAILNVIMDAREQEEEGLLRRHQRPPPPPQHFNGVFFMGDMGAKYSKAPPMVGKSKSMDRMQSYGLDTMVDIVVSPEGQKKMADMDMKMRSPIACSLHAPNGFKLKTGHVNAGLYSGSHLVRENMRAHSNQGSRLTDLPSGLY</sequence>
<dbReference type="PANTHER" id="PTHR45857:SF9">
    <property type="entry name" value="MULTIPLE WING HAIRS, ISOFORM C"/>
    <property type="match status" value="1"/>
</dbReference>
<dbReference type="Gene3D" id="1.25.10.10">
    <property type="entry name" value="Leucine-rich Repeat Variant"/>
    <property type="match status" value="1"/>
</dbReference>
<dbReference type="PANTHER" id="PTHR45857">
    <property type="entry name" value="FORMIN-LIKE PROTEIN"/>
    <property type="match status" value="1"/>
</dbReference>
<dbReference type="InterPro" id="IPR011989">
    <property type="entry name" value="ARM-like"/>
</dbReference>
<organism evidence="2 3">
    <name type="scientific">Phlebotomus papatasi</name>
    <name type="common">Sandfly</name>
    <dbReference type="NCBI Taxonomy" id="29031"/>
    <lineage>
        <taxon>Eukaryota</taxon>
        <taxon>Metazoa</taxon>
        <taxon>Ecdysozoa</taxon>
        <taxon>Arthropoda</taxon>
        <taxon>Hexapoda</taxon>
        <taxon>Insecta</taxon>
        <taxon>Pterygota</taxon>
        <taxon>Neoptera</taxon>
        <taxon>Endopterygota</taxon>
        <taxon>Diptera</taxon>
        <taxon>Nematocera</taxon>
        <taxon>Psychodoidea</taxon>
        <taxon>Psychodidae</taxon>
        <taxon>Phlebotomus</taxon>
        <taxon>Phlebotomus</taxon>
    </lineage>
</organism>
<dbReference type="GO" id="GO:0005829">
    <property type="term" value="C:cytosol"/>
    <property type="evidence" value="ECO:0007669"/>
    <property type="project" value="TreeGrafter"/>
</dbReference>
<dbReference type="Proteomes" id="UP000092462">
    <property type="component" value="Unassembled WGS sequence"/>
</dbReference>
<dbReference type="GO" id="GO:0008360">
    <property type="term" value="P:regulation of cell shape"/>
    <property type="evidence" value="ECO:0007669"/>
    <property type="project" value="TreeGrafter"/>
</dbReference>
<dbReference type="EMBL" id="AJVK01021263">
    <property type="status" value="NOT_ANNOTATED_CDS"/>
    <property type="molecule type" value="Genomic_DNA"/>
</dbReference>
<dbReference type="AlphaFoldDB" id="A0A1B0D058"/>
<dbReference type="PROSITE" id="PS51232">
    <property type="entry name" value="GBD_FH3"/>
    <property type="match status" value="1"/>
</dbReference>
<evidence type="ECO:0000256" key="1">
    <source>
        <dbReference type="SAM" id="MobiDB-lite"/>
    </source>
</evidence>
<dbReference type="EnsemblMetazoa" id="PPAI000730-RA">
    <property type="protein sequence ID" value="PPAI000730-PA"/>
    <property type="gene ID" value="PPAI000730"/>
</dbReference>
<dbReference type="InterPro" id="IPR016024">
    <property type="entry name" value="ARM-type_fold"/>
</dbReference>
<reference evidence="2" key="1">
    <citation type="submission" date="2022-08" db="UniProtKB">
        <authorList>
            <consortium name="EnsemblMetazoa"/>
        </authorList>
    </citation>
    <scope>IDENTIFICATION</scope>
    <source>
        <strain evidence="2">Israel</strain>
    </source>
</reference>
<keyword evidence="3" id="KW-1185">Reference proteome</keyword>
<name>A0A1B0D058_PHLPP</name>
<dbReference type="GO" id="GO:0030866">
    <property type="term" value="P:cortical actin cytoskeleton organization"/>
    <property type="evidence" value="ECO:0007669"/>
    <property type="project" value="TreeGrafter"/>
</dbReference>
<dbReference type="VEuPathDB" id="VectorBase:PPAPM1_003573"/>
<feature type="region of interest" description="Disordered" evidence="1">
    <location>
        <begin position="379"/>
        <end position="455"/>
    </location>
</feature>
<proteinExistence type="predicted"/>
<evidence type="ECO:0000313" key="2">
    <source>
        <dbReference type="EnsemblMetazoa" id="PPAI000730-PA"/>
    </source>
</evidence>
<dbReference type="InterPro" id="IPR043592">
    <property type="entry name" value="FMNL_animal"/>
</dbReference>
<dbReference type="InterPro" id="IPR010473">
    <property type="entry name" value="GTPase-bd"/>
</dbReference>
<dbReference type="VEuPathDB" id="VectorBase:PPAI000730"/>
<dbReference type="InterPro" id="IPR014768">
    <property type="entry name" value="GBD/FH3_dom"/>
</dbReference>
<dbReference type="SMART" id="SM01140">
    <property type="entry name" value="Drf_GBD"/>
    <property type="match status" value="1"/>
</dbReference>
<evidence type="ECO:0000313" key="3">
    <source>
        <dbReference type="Proteomes" id="UP000092462"/>
    </source>
</evidence>
<protein>
    <submittedName>
        <fullName evidence="2">Uncharacterized protein</fullName>
    </submittedName>
</protein>